<evidence type="ECO:0000256" key="1">
    <source>
        <dbReference type="ARBA" id="ARBA00010547"/>
    </source>
</evidence>
<keyword evidence="2" id="KW-0132">Cell division</keyword>
<feature type="region of interest" description="Disordered" evidence="6">
    <location>
        <begin position="53"/>
        <end position="79"/>
    </location>
</feature>
<dbReference type="PANTHER" id="PTHR12827">
    <property type="entry name" value="MEIOTIC CHECKPOINT REGULATOR TSG24 FAMILY MEMBER"/>
    <property type="match status" value="1"/>
</dbReference>
<dbReference type="STRING" id="27342.A0A0H2SKY0"/>
<sequence length="1954" mass="217147">MDFSGSKSTISEAFAVPTFVPSSYAGARCLKRKEQAPEPGRSSSLLDSIKSALKGNGSERNPQIRSTLVPGASEPAHGEDELAWNDNTVVWSIGGVVASKWSFEREEQQIQFACMAWFLQPGVVHSANSSDSSRSKSETDGNSVHSGADSFSPFFRKSRYKIVEPSSITRAAYVFFRSFGKIILSNGLEYTFSLPFLVRQAWSLYPNGVLIQRVLDDSELKPSMTAGSDDFVLPTLFTLTNPFEEPRAVGVLEKIRGGYYEVPSTISEFLPGSDQAVDFVPAGERVLHVSTRNVFQGMDLIVTISSDRRKLSFWHYAYEAIKTVPSKQGGKPSKRVLKQKAGVHAGPSTQSAMAHDMAARGDRIREPSPEVYEETQPAEMAEAPLFGMPVVPPTLSNTTTLASIATGNSAPASWPPNTRRSSFTRNDLTSTMDRMVLGRRSDIGLSDAVTQDTIQPAFWMAKLLDFDLDEDEAASWQKITFGLYEFRKEGDDMRALMLVCSPIRGVVHNLRVECGKEQVLKMEYQGSLAGIAAVPVLSVRPQVMDLLVLTAEHQLVISTYSGKEIPIDVKYGNVVSGSQDAEVSVVAPDGDVSISSLVDCQKIISIRDAIHSCVTVVFEDGSRARVNVNLLPKDELTLDVLAQLGNYTDPENFFDIHMAFLDNWFNSGKSCVSDIQFECLSRAILSFFGCIPPEEFESVPPTDPWLNVLQSPSAKRLKDDTALGELRIPIFGPKKLSQPIRLTATMEKRTLMSLLSPLHFMAEELRLFVPAHRRLSKLARLIIRLATPCAPGWAEYWKRLFPSASDSWDLPPIEDTYGKEDNTWPHDISASLFSRLASPEGSVGLTKLLSDRTAPRFTYFQNEPPHRLMKTIAELFDTLCDTKFKESRKRAEETILKLAQMHCSSDFLNLLPISIAIPLREAARTCQVGPPASWPLMAYEFVGRNDLTEASLATGDILFNDGYRSMKDHLNHKIPRKTYRALFEEAHKAVHHGEEITSGVELDLADFTDIRFGQDRRLQEVARMLRSSVSPTIRMQEKPELSEHDLAKEQQAQVLKTAERTLALPLGRAMFTFGSVPTVKKEICTIPKIELSIRVTPNNALIAPEVGKIPAESIQWAEFHNGVAAALRIAPSSGTVDSSWIAFNKPNELSAEHAGFLYGLGLTGHLKEMLTWHTFGYLTPKHDLTSIGVLLGLSAANVGTGNRHVTKLLAVHTPALLPVEGVELNVPLLTQASGLVGIGLLYMSTKNRRMAEVALHQLSRKDLMSPDISNEYREAYVLAAAFSFGMIMLGRGTITSSPADVSLLARLRVLIHGEGPTTSTGAKEDASFDVNLTSPAATLALGLMFLRTNRQDVADVLTIPDTILSLNSIQPNFLLVRTLCRALIMWDSVKASKEWVQAQIPESIAKAIEARSRGKAVDDAVELAYYNIVSGCCFALGLKYAGTAREEAYTRIIEYYDFFNRSSNSSGPAYDHKIKRVAVRDGLNLASLSLNMVMAGTGEINCLRRLRYAHGMYNAPIRYGSHMATHMALGMLFLGGGRFTLGSSDAAIACMVAAFFPRFPALSSDNRSYLQAMRHLWVLAVEPRCLVARDVDTKEVIYLPTKIRFKEGDNIVGAQMISPTLIPSLDRLLSIKVDTPRYWPFYLDIANCPPHKETLLRSQTLYVKRRTMFLSYLEDPKGSRSLFVRSGMSTGEAASLDHPQLSDGAVHPASDLHQFITSHSNDISFIAFADRFCRGDGVTEAEKVLSSFCHAALLDCIIQDKPQVLSSYLMLYRTRIMNPRSRYFQLEQQEITRVAEFYLRLFERRFSGRTEGITRPSLIRESSVVSAVNAVSDRLRKISDSPELQRAIRAYILNQRDSPDLQETDSYPDLNHHIAWYLSKHAVPFSAYLPRLREYAKLTLETLTAQTPEEERDAAVLEEGVKFLVHQSIGMFARLSTYWSIESFEHALQIWQNT</sequence>
<evidence type="ECO:0000313" key="11">
    <source>
        <dbReference type="Proteomes" id="UP000053477"/>
    </source>
</evidence>
<dbReference type="EMBL" id="KQ085901">
    <property type="protein sequence ID" value="KLO17751.1"/>
    <property type="molecule type" value="Genomic_DNA"/>
</dbReference>
<dbReference type="GO" id="GO:0070979">
    <property type="term" value="P:protein K11-linked ubiquitination"/>
    <property type="evidence" value="ECO:0007669"/>
    <property type="project" value="TreeGrafter"/>
</dbReference>
<dbReference type="InterPro" id="IPR048971">
    <property type="entry name" value="Apc1_3rd"/>
</dbReference>
<dbReference type="InParanoid" id="A0A0H2SKY0"/>
<dbReference type="GO" id="GO:0060090">
    <property type="term" value="F:molecular adaptor activity"/>
    <property type="evidence" value="ECO:0007669"/>
    <property type="project" value="TreeGrafter"/>
</dbReference>
<proteinExistence type="inferred from homology"/>
<dbReference type="Pfam" id="PF12859">
    <property type="entry name" value="ANAPC1"/>
    <property type="match status" value="1"/>
</dbReference>
<dbReference type="InterPro" id="IPR049255">
    <property type="entry name" value="Apc1_N"/>
</dbReference>
<name>A0A0H2SKY0_9AGAM</name>
<evidence type="ECO:0000259" key="8">
    <source>
        <dbReference type="Pfam" id="PF18122"/>
    </source>
</evidence>
<dbReference type="Proteomes" id="UP000053477">
    <property type="component" value="Unassembled WGS sequence"/>
</dbReference>
<keyword evidence="5" id="KW-0131">Cell cycle</keyword>
<feature type="domain" description="Anaphase-promoting complex subunit 1 C-terminal" evidence="8">
    <location>
        <begin position="1714"/>
        <end position="1884"/>
    </location>
</feature>
<gene>
    <name evidence="10" type="ORF">SCHPADRAFT_994092</name>
</gene>
<dbReference type="GO" id="GO:0005680">
    <property type="term" value="C:anaphase-promoting complex"/>
    <property type="evidence" value="ECO:0007669"/>
    <property type="project" value="InterPro"/>
</dbReference>
<dbReference type="InterPro" id="IPR041221">
    <property type="entry name" value="APC1_C"/>
</dbReference>
<dbReference type="InterPro" id="IPR011989">
    <property type="entry name" value="ARM-like"/>
</dbReference>
<dbReference type="Pfam" id="PF21282">
    <property type="entry name" value="APC1_3rd"/>
    <property type="match status" value="1"/>
</dbReference>
<dbReference type="InterPro" id="IPR024990">
    <property type="entry name" value="Apc1"/>
</dbReference>
<evidence type="ECO:0000256" key="3">
    <source>
        <dbReference type="ARBA" id="ARBA00022737"/>
    </source>
</evidence>
<evidence type="ECO:0000259" key="7">
    <source>
        <dbReference type="Pfam" id="PF12859"/>
    </source>
</evidence>
<evidence type="ECO:0000256" key="2">
    <source>
        <dbReference type="ARBA" id="ARBA00022618"/>
    </source>
</evidence>
<feature type="domain" description="Anaphase-promoting complex subunit 1 N-terminal" evidence="7">
    <location>
        <begin position="76"/>
        <end position="219"/>
    </location>
</feature>
<evidence type="ECO:0000259" key="9">
    <source>
        <dbReference type="Pfam" id="PF21282"/>
    </source>
</evidence>
<dbReference type="OrthoDB" id="26401at2759"/>
<organism evidence="10 11">
    <name type="scientific">Schizopora paradoxa</name>
    <dbReference type="NCBI Taxonomy" id="27342"/>
    <lineage>
        <taxon>Eukaryota</taxon>
        <taxon>Fungi</taxon>
        <taxon>Dikarya</taxon>
        <taxon>Basidiomycota</taxon>
        <taxon>Agaricomycotina</taxon>
        <taxon>Agaricomycetes</taxon>
        <taxon>Hymenochaetales</taxon>
        <taxon>Schizoporaceae</taxon>
        <taxon>Schizopora</taxon>
    </lineage>
</organism>
<reference evidence="10 11" key="1">
    <citation type="submission" date="2015-04" db="EMBL/GenBank/DDBJ databases">
        <title>Complete genome sequence of Schizopora paradoxa KUC8140, a cosmopolitan wood degrader in East Asia.</title>
        <authorList>
            <consortium name="DOE Joint Genome Institute"/>
            <person name="Min B."/>
            <person name="Park H."/>
            <person name="Jang Y."/>
            <person name="Kim J.-J."/>
            <person name="Kim K.H."/>
            <person name="Pangilinan J."/>
            <person name="Lipzen A."/>
            <person name="Riley R."/>
            <person name="Grigoriev I.V."/>
            <person name="Spatafora J.W."/>
            <person name="Choi I.-G."/>
        </authorList>
    </citation>
    <scope>NUCLEOTIDE SEQUENCE [LARGE SCALE GENOMIC DNA]</scope>
    <source>
        <strain evidence="10 11">KUC8140</strain>
    </source>
</reference>
<keyword evidence="4" id="KW-0498">Mitosis</keyword>
<evidence type="ECO:0000313" key="10">
    <source>
        <dbReference type="EMBL" id="KLO17751.1"/>
    </source>
</evidence>
<dbReference type="PANTHER" id="PTHR12827:SF3">
    <property type="entry name" value="ANAPHASE-PROMOTING COMPLEX SUBUNIT 1"/>
    <property type="match status" value="1"/>
</dbReference>
<evidence type="ECO:0000256" key="5">
    <source>
        <dbReference type="ARBA" id="ARBA00023306"/>
    </source>
</evidence>
<dbReference type="Gene3D" id="1.25.10.10">
    <property type="entry name" value="Leucine-rich Repeat Variant"/>
    <property type="match status" value="2"/>
</dbReference>
<evidence type="ECO:0000256" key="6">
    <source>
        <dbReference type="SAM" id="MobiDB-lite"/>
    </source>
</evidence>
<comment type="similarity">
    <text evidence="1">Belongs to the APC1 family.</text>
</comment>
<dbReference type="GO" id="GO:0051301">
    <property type="term" value="P:cell division"/>
    <property type="evidence" value="ECO:0007669"/>
    <property type="project" value="UniProtKB-KW"/>
</dbReference>
<dbReference type="Pfam" id="PF18122">
    <property type="entry name" value="APC1_C"/>
    <property type="match status" value="1"/>
</dbReference>
<keyword evidence="11" id="KW-1185">Reference proteome</keyword>
<protein>
    <submittedName>
        <fullName evidence="10">Uncharacterized protein</fullName>
    </submittedName>
</protein>
<evidence type="ECO:0000256" key="4">
    <source>
        <dbReference type="ARBA" id="ARBA00022776"/>
    </source>
</evidence>
<feature type="domain" description="Anaphase-promoting complex subunit 1 beta-sandwich" evidence="9">
    <location>
        <begin position="1584"/>
        <end position="1666"/>
    </location>
</feature>
<dbReference type="GO" id="GO:0007091">
    <property type="term" value="P:metaphase/anaphase transition of mitotic cell cycle"/>
    <property type="evidence" value="ECO:0007669"/>
    <property type="project" value="TreeGrafter"/>
</dbReference>
<dbReference type="GO" id="GO:0031145">
    <property type="term" value="P:anaphase-promoting complex-dependent catabolic process"/>
    <property type="evidence" value="ECO:0007669"/>
    <property type="project" value="TreeGrafter"/>
</dbReference>
<keyword evidence="3" id="KW-0677">Repeat</keyword>
<accession>A0A0H2SKY0</accession>